<dbReference type="Gene3D" id="2.60.110.10">
    <property type="entry name" value="Thaumatin"/>
    <property type="match status" value="1"/>
</dbReference>
<keyword evidence="4" id="KW-1185">Reference proteome</keyword>
<dbReference type="InterPro" id="IPR032477">
    <property type="entry name" value="Glyco_hydro_64"/>
</dbReference>
<organism evidence="3 4">
    <name type="scientific">Oleoguttula mirabilis</name>
    <dbReference type="NCBI Taxonomy" id="1507867"/>
    <lineage>
        <taxon>Eukaryota</taxon>
        <taxon>Fungi</taxon>
        <taxon>Dikarya</taxon>
        <taxon>Ascomycota</taxon>
        <taxon>Pezizomycotina</taxon>
        <taxon>Dothideomycetes</taxon>
        <taxon>Dothideomycetidae</taxon>
        <taxon>Mycosphaerellales</taxon>
        <taxon>Teratosphaeriaceae</taxon>
        <taxon>Oleoguttula</taxon>
    </lineage>
</organism>
<dbReference type="PANTHER" id="PTHR38165:SF1">
    <property type="entry name" value="GLUCANASE B"/>
    <property type="match status" value="1"/>
</dbReference>
<feature type="domain" description="GH64" evidence="2">
    <location>
        <begin position="72"/>
        <end position="434"/>
    </location>
</feature>
<dbReference type="PANTHER" id="PTHR38165">
    <property type="match status" value="1"/>
</dbReference>
<feature type="chain" id="PRO_5043373144" description="GH64 domain-containing protein" evidence="1">
    <location>
        <begin position="27"/>
        <end position="436"/>
    </location>
</feature>
<dbReference type="InterPro" id="IPR037176">
    <property type="entry name" value="Osmotin/thaumatin-like_sf"/>
</dbReference>
<name>A0AAV9JJT0_9PEZI</name>
<evidence type="ECO:0000256" key="1">
    <source>
        <dbReference type="SAM" id="SignalP"/>
    </source>
</evidence>
<evidence type="ECO:0000313" key="4">
    <source>
        <dbReference type="Proteomes" id="UP001324427"/>
    </source>
</evidence>
<dbReference type="Gene3D" id="3.30.920.50">
    <property type="entry name" value="Beta-1,3-glucanase, C-terminal domain"/>
    <property type="match status" value="1"/>
</dbReference>
<dbReference type="PROSITE" id="PS52006">
    <property type="entry name" value="GH64"/>
    <property type="match status" value="1"/>
</dbReference>
<evidence type="ECO:0000313" key="3">
    <source>
        <dbReference type="EMBL" id="KAK4545698.1"/>
    </source>
</evidence>
<protein>
    <recommendedName>
        <fullName evidence="2">GH64 domain-containing protein</fullName>
    </recommendedName>
</protein>
<dbReference type="InterPro" id="IPR042517">
    <property type="entry name" value="Glyco_hydro_64_N_2"/>
</dbReference>
<evidence type="ECO:0000259" key="2">
    <source>
        <dbReference type="PROSITE" id="PS52006"/>
    </source>
</evidence>
<reference evidence="3 4" key="1">
    <citation type="submission" date="2021-11" db="EMBL/GenBank/DDBJ databases">
        <title>Black yeast isolated from Biological Soil Crust.</title>
        <authorList>
            <person name="Kurbessoian T."/>
        </authorList>
    </citation>
    <scope>NUCLEOTIDE SEQUENCE [LARGE SCALE GENOMIC DNA]</scope>
    <source>
        <strain evidence="3 4">CCFEE 5522</strain>
    </source>
</reference>
<proteinExistence type="predicted"/>
<dbReference type="Pfam" id="PF16483">
    <property type="entry name" value="Glyco_hydro_64"/>
    <property type="match status" value="1"/>
</dbReference>
<gene>
    <name evidence="3" type="ORF">LTR36_002652</name>
</gene>
<sequence length="436" mass="45458">MVRPVRFTATTVASIQLLCQAAPVLGAPEHASNLTIAFGNNASGNNFHASPSVTTVALAWSDPLSDTATGNAYNLQLSLVNNLASTNVHAYVTGLDSAGTLVFMQPSGGWVHPSNPTPGVPQAVTADIAILLGSEGSSTNIVLPGYVTSGRVYIADGTLDFFTIRGQSGPALIQPGSVNPIDTSTETNWGFVELTTSVADGVFADLTHVDFVGLPLGLTLENADGTTQSAPGMPRSGVADVCRGLRAQAKIDGQPWDRLCLNDADSNLLRVLSPPNYLGFNGDAAFGDYFTAYVAAAGLVDCTVHPASAELTCTGDNRGYAQPSAADILGCNSGPFTIFDSDNDIHKAVVPRLCAAFNRATYLHAGGDQQPTDNARAYYTANPSNWYSAVVHAIDIDHRGYAFAYDDVGPDGGRDQAGVVSSHDPTKLTIIVGGPR</sequence>
<dbReference type="EMBL" id="JAVFHQ010000018">
    <property type="protein sequence ID" value="KAK4545698.1"/>
    <property type="molecule type" value="Genomic_DNA"/>
</dbReference>
<dbReference type="InterPro" id="IPR037398">
    <property type="entry name" value="Glyco_hydro_64_fam"/>
</dbReference>
<accession>A0AAV9JJT0</accession>
<comment type="caution">
    <text evidence="3">The sequence shown here is derived from an EMBL/GenBank/DDBJ whole genome shotgun (WGS) entry which is preliminary data.</text>
</comment>
<dbReference type="AlphaFoldDB" id="A0AAV9JJT0"/>
<dbReference type="Proteomes" id="UP001324427">
    <property type="component" value="Unassembled WGS sequence"/>
</dbReference>
<keyword evidence="1" id="KW-0732">Signal</keyword>
<feature type="signal peptide" evidence="1">
    <location>
        <begin position="1"/>
        <end position="26"/>
    </location>
</feature>